<dbReference type="Proteomes" id="UP000266861">
    <property type="component" value="Unassembled WGS sequence"/>
</dbReference>
<dbReference type="OrthoDB" id="2305733at2759"/>
<keyword evidence="1" id="KW-0472">Membrane</keyword>
<gene>
    <name evidence="2" type="ORF">Glove_668g23</name>
</gene>
<evidence type="ECO:0000313" key="2">
    <source>
        <dbReference type="EMBL" id="RHZ45600.1"/>
    </source>
</evidence>
<dbReference type="EMBL" id="PQFF01000543">
    <property type="protein sequence ID" value="RHZ45600.1"/>
    <property type="molecule type" value="Genomic_DNA"/>
</dbReference>
<evidence type="ECO:0000313" key="3">
    <source>
        <dbReference type="Proteomes" id="UP000266861"/>
    </source>
</evidence>
<sequence length="297" mass="33826">MVRVHGLKDYLIDRIDGICPGFKYLIDFDWEVEKGYSNKGKGDLIFGSDDGVYLIIETKFLHPGSGRNARVHRHDNKRKAKEQAKKYREHATFRFGVEAKVIGATFTNEDYQIHFLDDVNGGFVVIALLVLFMMIILIPIYLVNIHVDEREKVDFSLVQFLSKKNNKVIFLVNGYVLGDEPSTQLLSEEGIEDIELTTNETQFGQQPINQIYSPLVLQTLQPEQRNPAQSFLVPLIRRRNSVRSARPGNLAETRYINNHKCLSRIVRLIIQELNTDVPATDKQSSIDTATGSSFAEI</sequence>
<reference evidence="2 3" key="1">
    <citation type="submission" date="2018-08" db="EMBL/GenBank/DDBJ databases">
        <title>Genome and evolution of the arbuscular mycorrhizal fungus Diversispora epigaea (formerly Glomus versiforme) and its bacterial endosymbionts.</title>
        <authorList>
            <person name="Sun X."/>
            <person name="Fei Z."/>
            <person name="Harrison M."/>
        </authorList>
    </citation>
    <scope>NUCLEOTIDE SEQUENCE [LARGE SCALE GENOMIC DNA]</scope>
    <source>
        <strain evidence="2 3">IT104</strain>
    </source>
</reference>
<dbReference type="AlphaFoldDB" id="A0A397GBY7"/>
<comment type="caution">
    <text evidence="2">The sequence shown here is derived from an EMBL/GenBank/DDBJ whole genome shotgun (WGS) entry which is preliminary data.</text>
</comment>
<keyword evidence="1" id="KW-1133">Transmembrane helix</keyword>
<evidence type="ECO:0000256" key="1">
    <source>
        <dbReference type="SAM" id="Phobius"/>
    </source>
</evidence>
<keyword evidence="3" id="KW-1185">Reference proteome</keyword>
<keyword evidence="1" id="KW-0812">Transmembrane</keyword>
<protein>
    <submittedName>
        <fullName evidence="2">Uncharacterized protein</fullName>
    </submittedName>
</protein>
<feature type="transmembrane region" description="Helical" evidence="1">
    <location>
        <begin position="123"/>
        <end position="143"/>
    </location>
</feature>
<name>A0A397GBY7_9GLOM</name>
<proteinExistence type="predicted"/>
<accession>A0A397GBY7</accession>
<organism evidence="2 3">
    <name type="scientific">Diversispora epigaea</name>
    <dbReference type="NCBI Taxonomy" id="1348612"/>
    <lineage>
        <taxon>Eukaryota</taxon>
        <taxon>Fungi</taxon>
        <taxon>Fungi incertae sedis</taxon>
        <taxon>Mucoromycota</taxon>
        <taxon>Glomeromycotina</taxon>
        <taxon>Glomeromycetes</taxon>
        <taxon>Diversisporales</taxon>
        <taxon>Diversisporaceae</taxon>
        <taxon>Diversispora</taxon>
    </lineage>
</organism>